<evidence type="ECO:0000313" key="13">
    <source>
        <dbReference type="EMBL" id="PLB42174.1"/>
    </source>
</evidence>
<dbReference type="PRINTS" id="PR00081">
    <property type="entry name" value="GDHRDH"/>
</dbReference>
<comment type="function">
    <text evidence="9">Catalyzes the reduction of all-trans-retinal to all-trans-retinol in the presence of NADPH.</text>
</comment>
<dbReference type="AlphaFoldDB" id="A0A2I2FNI3"/>
<evidence type="ECO:0000256" key="5">
    <source>
        <dbReference type="ARBA" id="ARBA00022989"/>
    </source>
</evidence>
<evidence type="ECO:0000256" key="10">
    <source>
        <dbReference type="ARBA" id="ARBA00068717"/>
    </source>
</evidence>
<dbReference type="PRINTS" id="PR00080">
    <property type="entry name" value="SDRFAMILY"/>
</dbReference>
<evidence type="ECO:0000256" key="6">
    <source>
        <dbReference type="ARBA" id="ARBA00023002"/>
    </source>
</evidence>
<dbReference type="CDD" id="cd05339">
    <property type="entry name" value="17beta-HSDXI-like_SDR_c"/>
    <property type="match status" value="1"/>
</dbReference>
<dbReference type="RefSeq" id="XP_024676186.1">
    <property type="nucleotide sequence ID" value="XM_024818578.1"/>
</dbReference>
<sequence length="333" mass="37079">MTNKQFQVLLHTAQSLFSGLPEGIQKVLFNSRVQKGLALFIAFRLAKGVNSYLSRRAQNNWLTIDQWDPATELVALTGGASGIGKQMVKDLSQQNVKIVILDVTEPDYPLPPNVFVYQADITSRAALKQVADQIRKDHGDPTVLINNAGVALGGSILDESDEHIRRTMEVNTLSHFWTVKEFLPSMVEKDHGHIITVASLASFVSFVGCVDYSCSKASALAFHEGLTQEIRHIYGSRNVRTSVIHPLWVRTPMIEKMTQAGSHWKEPVLEPHEISSAVIRQIVSGNGGQVVIPGSYGLTALVRAYPNWIQEWIRNTASEKIVTLRRLEREMSK</sequence>
<dbReference type="Pfam" id="PF00106">
    <property type="entry name" value="adh_short"/>
    <property type="match status" value="1"/>
</dbReference>
<dbReference type="Proteomes" id="UP000234585">
    <property type="component" value="Unassembled WGS sequence"/>
</dbReference>
<dbReference type="Gene3D" id="3.40.50.720">
    <property type="entry name" value="NAD(P)-binding Rossmann-like Domain"/>
    <property type="match status" value="1"/>
</dbReference>
<keyword evidence="5" id="KW-1133">Transmembrane helix</keyword>
<dbReference type="GeneID" id="36525738"/>
<evidence type="ECO:0000256" key="1">
    <source>
        <dbReference type="ARBA" id="ARBA00004141"/>
    </source>
</evidence>
<keyword evidence="7" id="KW-0443">Lipid metabolism</keyword>
<keyword evidence="8" id="KW-0472">Membrane</keyword>
<evidence type="ECO:0000256" key="12">
    <source>
        <dbReference type="RuleBase" id="RU000363"/>
    </source>
</evidence>
<keyword evidence="14" id="KW-1185">Reference proteome</keyword>
<evidence type="ECO:0000256" key="4">
    <source>
        <dbReference type="ARBA" id="ARBA00022857"/>
    </source>
</evidence>
<proteinExistence type="inferred from homology"/>
<accession>A0A2I2FNI3</accession>
<dbReference type="PANTHER" id="PTHR24322:SF736">
    <property type="entry name" value="RETINOL DEHYDROGENASE 10"/>
    <property type="match status" value="1"/>
</dbReference>
<keyword evidence="4" id="KW-0521">NADP</keyword>
<comment type="similarity">
    <text evidence="2 12">Belongs to the short-chain dehydrogenases/reductases (SDR) family.</text>
</comment>
<evidence type="ECO:0000256" key="9">
    <source>
        <dbReference type="ARBA" id="ARBA00059620"/>
    </source>
</evidence>
<dbReference type="SUPFAM" id="SSF51735">
    <property type="entry name" value="NAD(P)-binding Rossmann-fold domains"/>
    <property type="match status" value="1"/>
</dbReference>
<name>A0A2I2FNI3_ASPCN</name>
<dbReference type="GO" id="GO:0016020">
    <property type="term" value="C:membrane"/>
    <property type="evidence" value="ECO:0007669"/>
    <property type="project" value="UniProtKB-SubCell"/>
</dbReference>
<gene>
    <name evidence="13" type="ORF">BDW47DRAFT_25455</name>
</gene>
<dbReference type="OrthoDB" id="10253736at2759"/>
<comment type="subcellular location">
    <subcellularLocation>
        <location evidence="1">Membrane</location>
        <topology evidence="1">Multi-pass membrane protein</topology>
    </subcellularLocation>
</comment>
<evidence type="ECO:0000256" key="3">
    <source>
        <dbReference type="ARBA" id="ARBA00022692"/>
    </source>
</evidence>
<dbReference type="EMBL" id="KZ559118">
    <property type="protein sequence ID" value="PLB42174.1"/>
    <property type="molecule type" value="Genomic_DNA"/>
</dbReference>
<dbReference type="InterPro" id="IPR036291">
    <property type="entry name" value="NAD(P)-bd_dom_sf"/>
</dbReference>
<dbReference type="FunFam" id="3.40.50.720:FF:000131">
    <property type="entry name" value="Short-chain dehydrogenase/reductase 3"/>
    <property type="match status" value="1"/>
</dbReference>
<dbReference type="STRING" id="41067.A0A2I2FNI3"/>
<evidence type="ECO:0000256" key="2">
    <source>
        <dbReference type="ARBA" id="ARBA00006484"/>
    </source>
</evidence>
<evidence type="ECO:0000256" key="7">
    <source>
        <dbReference type="ARBA" id="ARBA00023098"/>
    </source>
</evidence>
<organism evidence="13 14">
    <name type="scientific">Aspergillus candidus</name>
    <dbReference type="NCBI Taxonomy" id="41067"/>
    <lineage>
        <taxon>Eukaryota</taxon>
        <taxon>Fungi</taxon>
        <taxon>Dikarya</taxon>
        <taxon>Ascomycota</taxon>
        <taxon>Pezizomycotina</taxon>
        <taxon>Eurotiomycetes</taxon>
        <taxon>Eurotiomycetidae</taxon>
        <taxon>Eurotiales</taxon>
        <taxon>Aspergillaceae</taxon>
        <taxon>Aspergillus</taxon>
        <taxon>Aspergillus subgen. Circumdati</taxon>
    </lineage>
</organism>
<evidence type="ECO:0000256" key="11">
    <source>
        <dbReference type="ARBA" id="ARBA00082544"/>
    </source>
</evidence>
<keyword evidence="3" id="KW-0812">Transmembrane</keyword>
<protein>
    <recommendedName>
        <fullName evidence="10">Short-chain dehydrogenase/reductase 3</fullName>
    </recommendedName>
    <alternativeName>
        <fullName evidence="11">Retinal short-chain dehydrogenase/reductase 1</fullName>
    </alternativeName>
</protein>
<keyword evidence="6" id="KW-0560">Oxidoreductase</keyword>
<reference evidence="13 14" key="1">
    <citation type="submission" date="2017-12" db="EMBL/GenBank/DDBJ databases">
        <authorList>
            <consortium name="DOE Joint Genome Institute"/>
            <person name="Haridas S."/>
            <person name="Kjaerbolling I."/>
            <person name="Vesth T.C."/>
            <person name="Frisvad J.C."/>
            <person name="Nybo J.L."/>
            <person name="Theobald S."/>
            <person name="Kuo A."/>
            <person name="Bowyer P."/>
            <person name="Matsuda Y."/>
            <person name="Mondo S."/>
            <person name="Lyhne E.K."/>
            <person name="Kogle M.E."/>
            <person name="Clum A."/>
            <person name="Lipzen A."/>
            <person name="Salamov A."/>
            <person name="Ngan C.Y."/>
            <person name="Daum C."/>
            <person name="Chiniquy J."/>
            <person name="Barry K."/>
            <person name="LaButti K."/>
            <person name="Simmons B.A."/>
            <person name="Magnuson J.K."/>
            <person name="Mortensen U.H."/>
            <person name="Larsen T.O."/>
            <person name="Grigoriev I.V."/>
            <person name="Baker S.E."/>
            <person name="Andersen M.R."/>
            <person name="Nordberg H.P."/>
            <person name="Cantor M.N."/>
            <person name="Hua S.X."/>
        </authorList>
    </citation>
    <scope>NUCLEOTIDE SEQUENCE [LARGE SCALE GENOMIC DNA]</scope>
    <source>
        <strain evidence="13 14">CBS 102.13</strain>
    </source>
</reference>
<dbReference type="InterPro" id="IPR002347">
    <property type="entry name" value="SDR_fam"/>
</dbReference>
<evidence type="ECO:0000313" key="14">
    <source>
        <dbReference type="Proteomes" id="UP000234585"/>
    </source>
</evidence>
<evidence type="ECO:0000256" key="8">
    <source>
        <dbReference type="ARBA" id="ARBA00023136"/>
    </source>
</evidence>
<dbReference type="GO" id="GO:0052650">
    <property type="term" value="F:all-trans-retinol dehydrogenase (NADP+) activity"/>
    <property type="evidence" value="ECO:0007669"/>
    <property type="project" value="UniProtKB-ARBA"/>
</dbReference>
<dbReference type="PANTHER" id="PTHR24322">
    <property type="entry name" value="PKSB"/>
    <property type="match status" value="1"/>
</dbReference>